<name>A0A150LPR9_9BACI</name>
<comment type="caution">
    <text evidence="1">The sequence shown here is derived from an EMBL/GenBank/DDBJ whole genome shotgun (WGS) entry which is preliminary data.</text>
</comment>
<dbReference type="EMBL" id="LQYT01000078">
    <property type="protein sequence ID" value="KYD14241.1"/>
    <property type="molecule type" value="Genomic_DNA"/>
</dbReference>
<dbReference type="Proteomes" id="UP000075683">
    <property type="component" value="Unassembled WGS sequence"/>
</dbReference>
<proteinExistence type="predicted"/>
<dbReference type="AlphaFoldDB" id="A0A150LPR9"/>
<sequence>MNLFRFGKESPEAKNFLGNAGNGILLFLFPIGAENGRRTGPNAFFRLPKRTPRFLLSPSGPISAIR</sequence>
<evidence type="ECO:0000313" key="2">
    <source>
        <dbReference type="Proteomes" id="UP000075683"/>
    </source>
</evidence>
<gene>
    <name evidence="1" type="ORF">B4135_2883</name>
</gene>
<reference evidence="1 2" key="1">
    <citation type="submission" date="2016-01" db="EMBL/GenBank/DDBJ databases">
        <title>Draft Genome Sequences of Seven Thermophilic Sporeformers Isolated from Foods.</title>
        <authorList>
            <person name="Berendsen E.M."/>
            <person name="Wells-Bennik M.H."/>
            <person name="Krawcyk A.O."/>
            <person name="De Jong A."/>
            <person name="Holsappel S."/>
            <person name="Eijlander R.T."/>
            <person name="Kuipers O.P."/>
        </authorList>
    </citation>
    <scope>NUCLEOTIDE SEQUENCE [LARGE SCALE GENOMIC DNA]</scope>
    <source>
        <strain evidence="1 2">B4135</strain>
    </source>
</reference>
<organism evidence="1 2">
    <name type="scientific">Caldibacillus debilis</name>
    <dbReference type="NCBI Taxonomy" id="301148"/>
    <lineage>
        <taxon>Bacteria</taxon>
        <taxon>Bacillati</taxon>
        <taxon>Bacillota</taxon>
        <taxon>Bacilli</taxon>
        <taxon>Bacillales</taxon>
        <taxon>Bacillaceae</taxon>
        <taxon>Caldibacillus</taxon>
    </lineage>
</organism>
<evidence type="ECO:0000313" key="1">
    <source>
        <dbReference type="EMBL" id="KYD14241.1"/>
    </source>
</evidence>
<accession>A0A150LPR9</accession>
<protein>
    <submittedName>
        <fullName evidence="1">Uncharacterized protein</fullName>
    </submittedName>
</protein>